<protein>
    <recommendedName>
        <fullName evidence="3">Nucleoside diphosphate kinase-like domain-containing protein</fullName>
    </recommendedName>
</protein>
<dbReference type="PROSITE" id="PS51374">
    <property type="entry name" value="NDPK_LIKE"/>
    <property type="match status" value="1"/>
</dbReference>
<reference evidence="4" key="1">
    <citation type="submission" date="2021-01" db="EMBL/GenBank/DDBJ databases">
        <title>Whole genome shotgun sequence of Actinoplanes tereljensis NBRC 105297.</title>
        <authorList>
            <person name="Komaki H."/>
            <person name="Tamura T."/>
        </authorList>
    </citation>
    <scope>NUCLEOTIDE SEQUENCE</scope>
    <source>
        <strain evidence="4">NBRC 105297</strain>
    </source>
</reference>
<dbReference type="EMBL" id="BOMY01000042">
    <property type="protein sequence ID" value="GIF23857.1"/>
    <property type="molecule type" value="Genomic_DNA"/>
</dbReference>
<dbReference type="InterPro" id="IPR034907">
    <property type="entry name" value="NDK-like_dom"/>
</dbReference>
<dbReference type="GO" id="GO:0004550">
    <property type="term" value="F:nucleoside diphosphate kinase activity"/>
    <property type="evidence" value="ECO:0007669"/>
    <property type="project" value="InterPro"/>
</dbReference>
<dbReference type="Gene3D" id="3.30.70.141">
    <property type="entry name" value="Nucleoside diphosphate kinase-like domain"/>
    <property type="match status" value="1"/>
</dbReference>
<gene>
    <name evidence="4" type="ORF">Ate02nite_65870</name>
</gene>
<dbReference type="Pfam" id="PF00334">
    <property type="entry name" value="NDK"/>
    <property type="match status" value="1"/>
</dbReference>
<evidence type="ECO:0000313" key="4">
    <source>
        <dbReference type="EMBL" id="GIF23857.1"/>
    </source>
</evidence>
<evidence type="ECO:0000256" key="1">
    <source>
        <dbReference type="PROSITE-ProRule" id="PRU00706"/>
    </source>
</evidence>
<evidence type="ECO:0000256" key="2">
    <source>
        <dbReference type="RuleBase" id="RU004011"/>
    </source>
</evidence>
<dbReference type="SMART" id="SM00562">
    <property type="entry name" value="NDK"/>
    <property type="match status" value="1"/>
</dbReference>
<accession>A0A919TXF8</accession>
<comment type="similarity">
    <text evidence="1 2">Belongs to the NDK family.</text>
</comment>
<comment type="caution">
    <text evidence="4">The sequence shown here is derived from an EMBL/GenBank/DDBJ whole genome shotgun (WGS) entry which is preliminary data.</text>
</comment>
<dbReference type="RefSeq" id="WP_203811747.1">
    <property type="nucleotide sequence ID" value="NZ_BOMY01000042.1"/>
</dbReference>
<dbReference type="GO" id="GO:0006241">
    <property type="term" value="P:CTP biosynthetic process"/>
    <property type="evidence" value="ECO:0007669"/>
    <property type="project" value="InterPro"/>
</dbReference>
<comment type="caution">
    <text evidence="1">Lacks conserved residue(s) required for the propagation of feature annotation.</text>
</comment>
<dbReference type="PRINTS" id="PR01243">
    <property type="entry name" value="NUCDPKINASE"/>
</dbReference>
<feature type="domain" description="Nucleoside diphosphate kinase-like" evidence="3">
    <location>
        <begin position="50"/>
        <end position="192"/>
    </location>
</feature>
<evidence type="ECO:0000259" key="3">
    <source>
        <dbReference type="SMART" id="SM00562"/>
    </source>
</evidence>
<dbReference type="InterPro" id="IPR001564">
    <property type="entry name" value="Nucleoside_diP_kinase"/>
</dbReference>
<organism evidence="4 5">
    <name type="scientific">Paractinoplanes tereljensis</name>
    <dbReference type="NCBI Taxonomy" id="571912"/>
    <lineage>
        <taxon>Bacteria</taxon>
        <taxon>Bacillati</taxon>
        <taxon>Actinomycetota</taxon>
        <taxon>Actinomycetes</taxon>
        <taxon>Micromonosporales</taxon>
        <taxon>Micromonosporaceae</taxon>
        <taxon>Paractinoplanes</taxon>
    </lineage>
</organism>
<dbReference type="Proteomes" id="UP000623608">
    <property type="component" value="Unassembled WGS sequence"/>
</dbReference>
<dbReference type="AlphaFoldDB" id="A0A919TXF8"/>
<evidence type="ECO:0000313" key="5">
    <source>
        <dbReference type="Proteomes" id="UP000623608"/>
    </source>
</evidence>
<name>A0A919TXF8_9ACTN</name>
<dbReference type="InterPro" id="IPR036850">
    <property type="entry name" value="NDK-like_dom_sf"/>
</dbReference>
<proteinExistence type="inferred from homology"/>
<dbReference type="SUPFAM" id="SSF54919">
    <property type="entry name" value="Nucleoside diphosphate kinase, NDK"/>
    <property type="match status" value="1"/>
</dbReference>
<dbReference type="GO" id="GO:0006228">
    <property type="term" value="P:UTP biosynthetic process"/>
    <property type="evidence" value="ECO:0007669"/>
    <property type="project" value="InterPro"/>
</dbReference>
<sequence length="313" mass="33924">MSYGPPFPAGLTHDPDKRRYFGTDSYFLESYDQLAELTGDAAGFAAGHALLLLKPDAIASRSVGPVLDWARTSGFRIVAAVRFRMTRGAVRAMWHYQLNRATPARSRLADALCQASDSMVLLLSAPEDDRVPASVSLSDRKGPADPARRRPGQLRYRLGDFGFLLNLVHASDEPADVLRELGILLDADERRRLVGQALPGLDRQDAATALADQLYAEIPAQDLRFAPAATRLAAAADALELPSGVRAELRACLDAADWGALVELIWRAGLPLAGWDLTIVGCGSLPLSRPEFSQLLRGSDLARWREPAQVGTS</sequence>
<dbReference type="GO" id="GO:0006183">
    <property type="term" value="P:GTP biosynthetic process"/>
    <property type="evidence" value="ECO:0007669"/>
    <property type="project" value="InterPro"/>
</dbReference>
<keyword evidence="5" id="KW-1185">Reference proteome</keyword>